<organism evidence="1 2">
    <name type="scientific">Ganoderma sinense ZZ0214-1</name>
    <dbReference type="NCBI Taxonomy" id="1077348"/>
    <lineage>
        <taxon>Eukaryota</taxon>
        <taxon>Fungi</taxon>
        <taxon>Dikarya</taxon>
        <taxon>Basidiomycota</taxon>
        <taxon>Agaricomycotina</taxon>
        <taxon>Agaricomycetes</taxon>
        <taxon>Polyporales</taxon>
        <taxon>Polyporaceae</taxon>
        <taxon>Ganoderma</taxon>
    </lineage>
</organism>
<dbReference type="STRING" id="1077348.A0A2G8STJ4"/>
<sequence>MDWPFEALFGIMKSVCFFRPYALHNFMVRNVDPLDFDRKCDGSLPLEELLKPDPVLRKLLEDIDRTKVRVWGLTNAYYTHASRVLRILGVDDLVEDVVYCDYSNPEFHCKPEPEFYYNALKAAGISDPSKCYFVDDSLSNVKAARVLGWGNCIHFCERGLLHVEGGKPKYIGSDIKEQPDEDGIGVIAKIDQLRGVWPEIFRQ</sequence>
<dbReference type="NCBIfam" id="TIGR01509">
    <property type="entry name" value="HAD-SF-IA-v3"/>
    <property type="match status" value="1"/>
</dbReference>
<dbReference type="GO" id="GO:0009166">
    <property type="term" value="P:nucleotide catabolic process"/>
    <property type="evidence" value="ECO:0007669"/>
    <property type="project" value="TreeGrafter"/>
</dbReference>
<dbReference type="SUPFAM" id="SSF56784">
    <property type="entry name" value="HAD-like"/>
    <property type="match status" value="1"/>
</dbReference>
<keyword evidence="2" id="KW-1185">Reference proteome</keyword>
<dbReference type="EMBL" id="AYKW01000001">
    <property type="protein sequence ID" value="PIL37099.1"/>
    <property type="molecule type" value="Genomic_DNA"/>
</dbReference>
<dbReference type="GO" id="GO:0008252">
    <property type="term" value="F:nucleotidase activity"/>
    <property type="evidence" value="ECO:0007669"/>
    <property type="project" value="TreeGrafter"/>
</dbReference>
<dbReference type="InterPro" id="IPR036412">
    <property type="entry name" value="HAD-like_sf"/>
</dbReference>
<dbReference type="Gene3D" id="3.40.50.1000">
    <property type="entry name" value="HAD superfamily/HAD-like"/>
    <property type="match status" value="1"/>
</dbReference>
<dbReference type="Proteomes" id="UP000230002">
    <property type="component" value="Unassembled WGS sequence"/>
</dbReference>
<reference evidence="1 2" key="1">
    <citation type="journal article" date="2015" name="Sci. Rep.">
        <title>Chromosome-level genome map provides insights into diverse defense mechanisms in the medicinal fungus Ganoderma sinense.</title>
        <authorList>
            <person name="Zhu Y."/>
            <person name="Xu J."/>
            <person name="Sun C."/>
            <person name="Zhou S."/>
            <person name="Xu H."/>
            <person name="Nelson D.R."/>
            <person name="Qian J."/>
            <person name="Song J."/>
            <person name="Luo H."/>
            <person name="Xiang L."/>
            <person name="Li Y."/>
            <person name="Xu Z."/>
            <person name="Ji A."/>
            <person name="Wang L."/>
            <person name="Lu S."/>
            <person name="Hayward A."/>
            <person name="Sun W."/>
            <person name="Li X."/>
            <person name="Schwartz D.C."/>
            <person name="Wang Y."/>
            <person name="Chen S."/>
        </authorList>
    </citation>
    <scope>NUCLEOTIDE SEQUENCE [LARGE SCALE GENOMIC DNA]</scope>
    <source>
        <strain evidence="1 2">ZZ0214-1</strain>
    </source>
</reference>
<evidence type="ECO:0000313" key="2">
    <source>
        <dbReference type="Proteomes" id="UP000230002"/>
    </source>
</evidence>
<dbReference type="PANTHER" id="PTHR47438">
    <property type="entry name" value="PHOSPHATE METABOLISM PROTEIN 8-RELATED"/>
    <property type="match status" value="1"/>
</dbReference>
<dbReference type="InterPro" id="IPR052791">
    <property type="entry name" value="SSM1_domain"/>
</dbReference>
<dbReference type="OrthoDB" id="1065058at2759"/>
<evidence type="ECO:0000313" key="1">
    <source>
        <dbReference type="EMBL" id="PIL37099.1"/>
    </source>
</evidence>
<proteinExistence type="predicted"/>
<accession>A0A2G8STJ4</accession>
<dbReference type="PANTHER" id="PTHR47438:SF1">
    <property type="entry name" value="PHOSPHATE METABOLISM PROTEIN 8-RELATED"/>
    <property type="match status" value="1"/>
</dbReference>
<dbReference type="AlphaFoldDB" id="A0A2G8STJ4"/>
<dbReference type="InterPro" id="IPR023214">
    <property type="entry name" value="HAD_sf"/>
</dbReference>
<dbReference type="Pfam" id="PF00702">
    <property type="entry name" value="Hydrolase"/>
    <property type="match status" value="1"/>
</dbReference>
<name>A0A2G8STJ4_9APHY</name>
<dbReference type="InterPro" id="IPR006439">
    <property type="entry name" value="HAD-SF_hydro_IA"/>
</dbReference>
<dbReference type="GO" id="GO:0006206">
    <property type="term" value="P:pyrimidine nucleobase metabolic process"/>
    <property type="evidence" value="ECO:0007669"/>
    <property type="project" value="TreeGrafter"/>
</dbReference>
<comment type="caution">
    <text evidence="1">The sequence shown here is derived from an EMBL/GenBank/DDBJ whole genome shotgun (WGS) entry which is preliminary data.</text>
</comment>
<gene>
    <name evidence="1" type="ORF">GSI_00791</name>
</gene>
<protein>
    <submittedName>
        <fullName evidence="1">Uncharacterized protein</fullName>
    </submittedName>
</protein>